<evidence type="ECO:0000256" key="4">
    <source>
        <dbReference type="ARBA" id="ARBA00023235"/>
    </source>
</evidence>
<dbReference type="SUPFAM" id="SSF56322">
    <property type="entry name" value="ADC synthase"/>
    <property type="match status" value="1"/>
</dbReference>
<dbReference type="InterPro" id="IPR005801">
    <property type="entry name" value="ADC_synthase"/>
</dbReference>
<dbReference type="InterPro" id="IPR004561">
    <property type="entry name" value="IsoChor_synthase"/>
</dbReference>
<dbReference type="EC" id="5.4.4.2" evidence="3"/>
<evidence type="ECO:0000313" key="9">
    <source>
        <dbReference type="Proteomes" id="UP000516421"/>
    </source>
</evidence>
<protein>
    <recommendedName>
        <fullName evidence="3">isochorismate synthase</fullName>
        <ecNumber evidence="3">5.4.4.2</ecNumber>
    </recommendedName>
    <alternativeName>
        <fullName evidence="5">Isochorismate mutase</fullName>
    </alternativeName>
</protein>
<evidence type="ECO:0000256" key="2">
    <source>
        <dbReference type="ARBA" id="ARBA00005297"/>
    </source>
</evidence>
<organism evidence="8 9">
    <name type="scientific">Rothia amarae</name>
    <dbReference type="NCBI Taxonomy" id="169480"/>
    <lineage>
        <taxon>Bacteria</taxon>
        <taxon>Bacillati</taxon>
        <taxon>Actinomycetota</taxon>
        <taxon>Actinomycetes</taxon>
        <taxon>Micrococcales</taxon>
        <taxon>Micrococcaceae</taxon>
        <taxon>Rothia</taxon>
    </lineage>
</organism>
<feature type="region of interest" description="Disordered" evidence="6">
    <location>
        <begin position="67"/>
        <end position="86"/>
    </location>
</feature>
<name>A0A7H2BMM6_9MICC</name>
<evidence type="ECO:0000259" key="7">
    <source>
        <dbReference type="Pfam" id="PF00425"/>
    </source>
</evidence>
<evidence type="ECO:0000256" key="6">
    <source>
        <dbReference type="SAM" id="MobiDB-lite"/>
    </source>
</evidence>
<dbReference type="InterPro" id="IPR015890">
    <property type="entry name" value="Chorismate_C"/>
</dbReference>
<proteinExistence type="inferred from homology"/>
<dbReference type="Proteomes" id="UP000516421">
    <property type="component" value="Chromosome"/>
</dbReference>
<keyword evidence="9" id="KW-1185">Reference proteome</keyword>
<dbReference type="NCBIfam" id="TIGR00543">
    <property type="entry name" value="isochor_syn"/>
    <property type="match status" value="1"/>
</dbReference>
<accession>A0A7H2BMM6</accession>
<dbReference type="Pfam" id="PF00425">
    <property type="entry name" value="Chorismate_bind"/>
    <property type="match status" value="1"/>
</dbReference>
<comment type="similarity">
    <text evidence="2">Belongs to the isochorismate synthase family.</text>
</comment>
<dbReference type="EMBL" id="CP061538">
    <property type="protein sequence ID" value="QNV40922.1"/>
    <property type="molecule type" value="Genomic_DNA"/>
</dbReference>
<evidence type="ECO:0000256" key="3">
    <source>
        <dbReference type="ARBA" id="ARBA00012824"/>
    </source>
</evidence>
<sequence>MRTPDFSEFLFTRNDRTLTVSGELFRVCEENALEIAQRQGTGVVGLVPFDPQAQPYLVVPERWEKTPTPQRPVHKLPQPSSLEGIDNPGYRQAVATAVQKLNDGELDKVVLARLLHAKYEGQTLDPETVYTNLLAQQPRAFVFSAKLPGSDRYLMGASPELVFHSEEGAFTTHPLAGTVSRTALAGSTDDAQLGEALLRSAKDRAEHATVVDDIRHRLESLTEELHVPAVPSLMATPQLWHLGTKIWGKLRPGMSSLDGARAIHPTPAICGFPTESALDLIQQLENFNRGFFGGLVGWMDAQGNGEWALVLRCAEVSETQATLFAGAGIVEGSTPESEHAETANKLGSFGKALGIDTTAIAL</sequence>
<dbReference type="PANTHER" id="PTHR42839:SF2">
    <property type="entry name" value="ISOCHORISMATE SYNTHASE ENTC"/>
    <property type="match status" value="1"/>
</dbReference>
<evidence type="ECO:0000256" key="5">
    <source>
        <dbReference type="ARBA" id="ARBA00041564"/>
    </source>
</evidence>
<evidence type="ECO:0000313" key="8">
    <source>
        <dbReference type="EMBL" id="QNV40922.1"/>
    </source>
</evidence>
<dbReference type="Gene3D" id="3.60.120.10">
    <property type="entry name" value="Anthranilate synthase"/>
    <property type="match status" value="1"/>
</dbReference>
<dbReference type="GO" id="GO:0008909">
    <property type="term" value="F:isochorismate synthase activity"/>
    <property type="evidence" value="ECO:0007669"/>
    <property type="project" value="UniProtKB-EC"/>
</dbReference>
<dbReference type="KEGG" id="rama:IDM48_02085"/>
<dbReference type="AlphaFoldDB" id="A0A7H2BMM6"/>
<dbReference type="PANTHER" id="PTHR42839">
    <property type="entry name" value="ISOCHORISMATE SYNTHASE ENTC"/>
    <property type="match status" value="1"/>
</dbReference>
<feature type="domain" description="Chorismate-utilising enzyme C-terminal" evidence="7">
    <location>
        <begin position="88"/>
        <end position="345"/>
    </location>
</feature>
<gene>
    <name evidence="8" type="ORF">IDM48_02085</name>
</gene>
<comment type="catalytic activity">
    <reaction evidence="1">
        <text>chorismate = isochorismate</text>
        <dbReference type="Rhea" id="RHEA:18985"/>
        <dbReference type="ChEBI" id="CHEBI:29748"/>
        <dbReference type="ChEBI" id="CHEBI:29780"/>
        <dbReference type="EC" id="5.4.4.2"/>
    </reaction>
</comment>
<evidence type="ECO:0000256" key="1">
    <source>
        <dbReference type="ARBA" id="ARBA00000799"/>
    </source>
</evidence>
<keyword evidence="4 8" id="KW-0413">Isomerase</keyword>
<reference evidence="8 9" key="1">
    <citation type="submission" date="2020-09" db="EMBL/GenBank/DDBJ databases">
        <title>Investigation of environmental microbe.</title>
        <authorList>
            <person name="Ou Y."/>
            <person name="Kang Q."/>
        </authorList>
    </citation>
    <scope>NUCLEOTIDE SEQUENCE [LARGE SCALE GENOMIC DNA]</scope>
    <source>
        <strain evidence="8 9">KJZ-9</strain>
    </source>
</reference>